<evidence type="ECO:0000313" key="4">
    <source>
        <dbReference type="Proteomes" id="UP001183607"/>
    </source>
</evidence>
<dbReference type="InterPro" id="IPR013022">
    <property type="entry name" value="Xyl_isomerase-like_TIM-brl"/>
</dbReference>
<organism evidence="3 4">
    <name type="scientific">Streptomyces evansiae</name>
    <dbReference type="NCBI Taxonomy" id="3075535"/>
    <lineage>
        <taxon>Bacteria</taxon>
        <taxon>Bacillati</taxon>
        <taxon>Actinomycetota</taxon>
        <taxon>Actinomycetes</taxon>
        <taxon>Kitasatosporales</taxon>
        <taxon>Streptomycetaceae</taxon>
        <taxon>Streptomyces</taxon>
    </lineage>
</organism>
<feature type="compositionally biased region" description="Pro residues" evidence="1">
    <location>
        <begin position="293"/>
        <end position="315"/>
    </location>
</feature>
<comment type="caution">
    <text evidence="3">The sequence shown here is derived from an EMBL/GenBank/DDBJ whole genome shotgun (WGS) entry which is preliminary data.</text>
</comment>
<sequence length="315" mass="33553">MTAPVPLPSTDGPRFAYGTNGFADHRLSDVVAVLADLGYAGVSLTLDHHHLDPYDREIGARTRRTARALRAAGLAVVVETGARYLLDPFRKHRPTLLSAAPEERAARQDLLRRAVRIGAELEAEAVHFWSGTPEPGTTRAQAWARLEEGCARAVEDADAAGVRLAFEPEPGMLVADLAGYEALAEAVGAPGTFGLTLDLGHCRCLEPRSEAECVARAGGRLAHVQIEDMRRGVHEHLPFGEGEMDFPPILAALRASGYAGLVSVELPRHSHAAVDQARRSIAFLREAASRPAPRAPAAPPATAPTAPPPKEAVPT</sequence>
<evidence type="ECO:0000259" key="2">
    <source>
        <dbReference type="Pfam" id="PF01261"/>
    </source>
</evidence>
<dbReference type="EMBL" id="JAVRER010000001">
    <property type="protein sequence ID" value="MDT0413892.1"/>
    <property type="molecule type" value="Genomic_DNA"/>
</dbReference>
<keyword evidence="3" id="KW-0413">Isomerase</keyword>
<dbReference type="Gene3D" id="3.20.20.150">
    <property type="entry name" value="Divalent-metal-dependent TIM barrel enzymes"/>
    <property type="match status" value="1"/>
</dbReference>
<feature type="region of interest" description="Disordered" evidence="1">
    <location>
        <begin position="285"/>
        <end position="315"/>
    </location>
</feature>
<dbReference type="Pfam" id="PF01261">
    <property type="entry name" value="AP_endonuc_2"/>
    <property type="match status" value="1"/>
</dbReference>
<dbReference type="PANTHER" id="PTHR12110:SF52">
    <property type="entry name" value="XYLOSE ISOMERASE"/>
    <property type="match status" value="1"/>
</dbReference>
<evidence type="ECO:0000313" key="3">
    <source>
        <dbReference type="EMBL" id="MDT0413892.1"/>
    </source>
</evidence>
<dbReference type="PANTHER" id="PTHR12110">
    <property type="entry name" value="HYDROXYPYRUVATE ISOMERASE"/>
    <property type="match status" value="1"/>
</dbReference>
<name>A0ABD5DXZ2_9ACTN</name>
<dbReference type="InterPro" id="IPR036237">
    <property type="entry name" value="Xyl_isomerase-like_sf"/>
</dbReference>
<dbReference type="Proteomes" id="UP001183607">
    <property type="component" value="Unassembled WGS sequence"/>
</dbReference>
<dbReference type="GO" id="GO:0016853">
    <property type="term" value="F:isomerase activity"/>
    <property type="evidence" value="ECO:0007669"/>
    <property type="project" value="UniProtKB-KW"/>
</dbReference>
<gene>
    <name evidence="3" type="ORF">RM574_00150</name>
</gene>
<accession>A0ABD5DXZ2</accession>
<dbReference type="AlphaFoldDB" id="A0ABD5DXZ2"/>
<dbReference type="InterPro" id="IPR050312">
    <property type="entry name" value="IolE/XylAMocC-like"/>
</dbReference>
<feature type="domain" description="Xylose isomerase-like TIM barrel" evidence="2">
    <location>
        <begin position="32"/>
        <end position="286"/>
    </location>
</feature>
<protein>
    <submittedName>
        <fullName evidence="3">Sugar phosphate isomerase/epimerase family protein</fullName>
    </submittedName>
</protein>
<reference evidence="4" key="1">
    <citation type="submission" date="2023-07" db="EMBL/GenBank/DDBJ databases">
        <title>30 novel species of actinomycetes from the DSMZ collection.</title>
        <authorList>
            <person name="Nouioui I."/>
        </authorList>
    </citation>
    <scope>NUCLEOTIDE SEQUENCE [LARGE SCALE GENOMIC DNA]</scope>
    <source>
        <strain evidence="4">DSM 41982</strain>
    </source>
</reference>
<proteinExistence type="predicted"/>
<dbReference type="RefSeq" id="WP_093854458.1">
    <property type="nucleotide sequence ID" value="NZ_JAVRER010000001.1"/>
</dbReference>
<evidence type="ECO:0000256" key="1">
    <source>
        <dbReference type="SAM" id="MobiDB-lite"/>
    </source>
</evidence>
<dbReference type="SUPFAM" id="SSF51658">
    <property type="entry name" value="Xylose isomerase-like"/>
    <property type="match status" value="1"/>
</dbReference>